<dbReference type="PANTHER" id="PTHR39190:SF1">
    <property type="entry name" value="FLAGELLAR ASSEMBLY FACTOR FLIW"/>
    <property type="match status" value="1"/>
</dbReference>
<dbReference type="EMBL" id="CCRF01000085">
    <property type="protein sequence ID" value="CEE02783.1"/>
    <property type="molecule type" value="Genomic_DNA"/>
</dbReference>
<dbReference type="RefSeq" id="WP_034772622.1">
    <property type="nucleotide sequence ID" value="NZ_CCRF01000085.1"/>
</dbReference>
<dbReference type="InterPro" id="IPR024046">
    <property type="entry name" value="Flagellar_assmbl_FliW_dom_sf"/>
</dbReference>
<evidence type="ECO:0000256" key="1">
    <source>
        <dbReference type="ARBA" id="ARBA00022490"/>
    </source>
</evidence>
<gene>
    <name evidence="5" type="primary">yviF</name>
    <name evidence="4" type="synonym">fliW</name>
    <name evidence="5" type="ORF">BT1A1_2994</name>
</gene>
<dbReference type="SUPFAM" id="SSF141457">
    <property type="entry name" value="BH3618-like"/>
    <property type="match status" value="1"/>
</dbReference>
<name>A0A090J2A5_9BACI</name>
<dbReference type="Gene3D" id="2.30.290.10">
    <property type="entry name" value="BH3618-like"/>
    <property type="match status" value="1"/>
</dbReference>
<comment type="function">
    <text evidence="4">Acts as an anti-CsrA protein, binds CsrA and prevents it from repressing translation of its target genes, one of which is flagellin. Binds to flagellin and participates in the assembly of the flagellum.</text>
</comment>
<dbReference type="GO" id="GO:0044780">
    <property type="term" value="P:bacterial-type flagellum assembly"/>
    <property type="evidence" value="ECO:0007669"/>
    <property type="project" value="UniProtKB-UniRule"/>
</dbReference>
<comment type="subcellular location">
    <subcellularLocation>
        <location evidence="4">Cytoplasm</location>
    </subcellularLocation>
</comment>
<keyword evidence="1 4" id="KW-0963">Cytoplasm</keyword>
<organism evidence="5 6">
    <name type="scientific">Caldibacillus thermoamylovorans</name>
    <dbReference type="NCBI Taxonomy" id="35841"/>
    <lineage>
        <taxon>Bacteria</taxon>
        <taxon>Bacillati</taxon>
        <taxon>Bacillota</taxon>
        <taxon>Bacilli</taxon>
        <taxon>Bacillales</taxon>
        <taxon>Bacillaceae</taxon>
        <taxon>Caldibacillus</taxon>
    </lineage>
</organism>
<keyword evidence="4" id="KW-0143">Chaperone</keyword>
<dbReference type="Proteomes" id="UP000040576">
    <property type="component" value="Unassembled WGS sequence"/>
</dbReference>
<dbReference type="HAMAP" id="MF_01185">
    <property type="entry name" value="FliW"/>
    <property type="match status" value="1"/>
</dbReference>
<dbReference type="GO" id="GO:0006417">
    <property type="term" value="P:regulation of translation"/>
    <property type="evidence" value="ECO:0007669"/>
    <property type="project" value="UniProtKB-KW"/>
</dbReference>
<comment type="subunit">
    <text evidence="4">Interacts with translational regulator CsrA and flagellin(s).</text>
</comment>
<comment type="similarity">
    <text evidence="4">Belongs to the FliW family.</text>
</comment>
<dbReference type="AlphaFoldDB" id="A0A090J2A5"/>
<dbReference type="Pfam" id="PF02623">
    <property type="entry name" value="FliW"/>
    <property type="match status" value="1"/>
</dbReference>
<dbReference type="InterPro" id="IPR003775">
    <property type="entry name" value="Flagellar_assembly_factor_FliW"/>
</dbReference>
<evidence type="ECO:0000313" key="5">
    <source>
        <dbReference type="EMBL" id="CEE02783.1"/>
    </source>
</evidence>
<proteinExistence type="inferred from homology"/>
<dbReference type="NCBIfam" id="NF009793">
    <property type="entry name" value="PRK13285.1-1"/>
    <property type="match status" value="1"/>
</dbReference>
<dbReference type="PANTHER" id="PTHR39190">
    <property type="entry name" value="FLAGELLAR ASSEMBLY FACTOR FLIW"/>
    <property type="match status" value="1"/>
</dbReference>
<keyword evidence="6" id="KW-1185">Reference proteome</keyword>
<dbReference type="GO" id="GO:0005737">
    <property type="term" value="C:cytoplasm"/>
    <property type="evidence" value="ECO:0007669"/>
    <property type="project" value="UniProtKB-SubCell"/>
</dbReference>
<reference evidence="5 6" key="1">
    <citation type="submission" date="2014-07" db="EMBL/GenBank/DDBJ databases">
        <authorList>
            <person name="Wibberg Daniel"/>
        </authorList>
    </citation>
    <scope>NUCLEOTIDE SEQUENCE [LARGE SCALE GENOMIC DNA]</scope>
</reference>
<protein>
    <recommendedName>
        <fullName evidence="4">Flagellar assembly factor FliW</fullName>
    </recommendedName>
</protein>
<keyword evidence="3 4" id="KW-0810">Translation regulation</keyword>
<evidence type="ECO:0000313" key="6">
    <source>
        <dbReference type="Proteomes" id="UP000040576"/>
    </source>
</evidence>
<accession>A0A090J2A5</accession>
<keyword evidence="2 4" id="KW-1005">Bacterial flagellum biogenesis</keyword>
<evidence type="ECO:0000256" key="4">
    <source>
        <dbReference type="HAMAP-Rule" id="MF_01185"/>
    </source>
</evidence>
<evidence type="ECO:0000256" key="3">
    <source>
        <dbReference type="ARBA" id="ARBA00022845"/>
    </source>
</evidence>
<sequence>MNIQTKYHGEKTIEETDIIQFENGIPGFLNEQEFIILPLTEDGIYFVMQSVRTPQLAFVITNPFIFYKDYDFTVEDVIVKQLGIESITDVKVFNILTLQEPFEESTVNLQAPIIINTKNNQAKQVILNNESYKTKHPLFIESPDSIKG</sequence>
<evidence type="ECO:0000256" key="2">
    <source>
        <dbReference type="ARBA" id="ARBA00022795"/>
    </source>
</evidence>